<evidence type="ECO:0000259" key="8">
    <source>
        <dbReference type="PROSITE" id="PS50112"/>
    </source>
</evidence>
<dbReference type="InterPro" id="IPR000700">
    <property type="entry name" value="PAS-assoc_C"/>
</dbReference>
<dbReference type="InterPro" id="IPR000014">
    <property type="entry name" value="PAS"/>
</dbReference>
<dbReference type="InterPro" id="IPR035965">
    <property type="entry name" value="PAS-like_dom_sf"/>
</dbReference>
<dbReference type="PANTHER" id="PTHR43304">
    <property type="entry name" value="PHYTOCHROME-LIKE PROTEIN CPH1"/>
    <property type="match status" value="1"/>
</dbReference>
<dbReference type="GO" id="GO:0004673">
    <property type="term" value="F:protein histidine kinase activity"/>
    <property type="evidence" value="ECO:0007669"/>
    <property type="project" value="UniProtKB-EC"/>
</dbReference>
<dbReference type="Gene3D" id="3.30.450.20">
    <property type="entry name" value="PAS domain"/>
    <property type="match status" value="1"/>
</dbReference>
<sequence>MKFSLQSVMPYMNMGGIQSLSSAKHGELCLFFCETLKEEITHIFHNLSAPKGTRLFFYPHYCTAGKFKNEHVETFFSEHMHPEKSGLLFGDKSLSKRDILPTNITSVGPDTCHALVAPIELIQDLASKGNYVIFPGWLLNWERYVTEMGLNPSVPTTFFSSSLRGIILLDTGLIAVSEDIIRSFEKFTGLPVTTLKTGTSYLTAIVKTEICNWRIKQINDLDEIRNQSPLQSYATQMAVISLISEVASVNEESEVISRIFIMFQSLFAPEKIEYLPYTSSGPEEIRIFPPGGSVPSSELLFIGLERDYYLLDDNHGFIISIRHKKMILGVLGIFGVSVPDRIREYLNLTLSMTSFLGLAINNSRLWGEIQKIKRELEDANDKLRDNNEDLLTLTLKLQASNQELITSRKKIEDSEEFIKTIVNSANIGIMVLDKDARVLFYNPEMERIFGLKFEPMKGKVVFEFFPHLDKNGTYPYFSKAVAGEKIVAPDLEMHFQSRDHSTWISSIFVPVYDKDLSIIGVTNYVFDITDRKESEQELMRAYEALKVSQNKLAILSSVTRHDILNKVMVIYGYSELLLATTTDEAEKKNLKNILTAGNDIKTLITFTKEYQELGMQKPVWMRIGEVMNRPSIKSILRGFELSVQEIPIEIYVDPMFEKVMYNLIDNSHRHGQEVSAITISAEQSGDDYRIVYADDGTGISEEEKNLIFKQGHGKNTGMGLFLIREILDITKISIRECGTPGKGATFEMLIPKDSWRRISQK</sequence>
<keyword evidence="5" id="KW-0418">Kinase</keyword>
<comment type="caution">
    <text evidence="10">The sequence shown here is derived from an EMBL/GenBank/DDBJ whole genome shotgun (WGS) entry which is preliminary data.</text>
</comment>
<dbReference type="SUPFAM" id="SSF55785">
    <property type="entry name" value="PYP-like sensor domain (PAS domain)"/>
    <property type="match status" value="1"/>
</dbReference>
<dbReference type="EMBL" id="QGMZ01000041">
    <property type="protein sequence ID" value="PWR70488.1"/>
    <property type="molecule type" value="Genomic_DNA"/>
</dbReference>
<evidence type="ECO:0000256" key="4">
    <source>
        <dbReference type="ARBA" id="ARBA00022679"/>
    </source>
</evidence>
<keyword evidence="4" id="KW-0808">Transferase</keyword>
<evidence type="ECO:0000313" key="11">
    <source>
        <dbReference type="Proteomes" id="UP000245934"/>
    </source>
</evidence>
<proteinExistence type="predicted"/>
<dbReference type="InterPro" id="IPR004358">
    <property type="entry name" value="Sig_transdc_His_kin-like_C"/>
</dbReference>
<evidence type="ECO:0000313" key="10">
    <source>
        <dbReference type="EMBL" id="PWR70488.1"/>
    </source>
</evidence>
<feature type="domain" description="PAC" evidence="9">
    <location>
        <begin position="489"/>
        <end position="540"/>
    </location>
</feature>
<organism evidence="10 11">
    <name type="scientific">Methanospirillum stamsii</name>
    <dbReference type="NCBI Taxonomy" id="1277351"/>
    <lineage>
        <taxon>Archaea</taxon>
        <taxon>Methanobacteriati</taxon>
        <taxon>Methanobacteriota</taxon>
        <taxon>Stenosarchaea group</taxon>
        <taxon>Methanomicrobia</taxon>
        <taxon>Methanomicrobiales</taxon>
        <taxon>Methanospirillaceae</taxon>
        <taxon>Methanospirillum</taxon>
    </lineage>
</organism>
<dbReference type="Pfam" id="PF02518">
    <property type="entry name" value="HATPase_c"/>
    <property type="match status" value="1"/>
</dbReference>
<evidence type="ECO:0000259" key="9">
    <source>
        <dbReference type="PROSITE" id="PS50113"/>
    </source>
</evidence>
<dbReference type="InterPro" id="IPR005467">
    <property type="entry name" value="His_kinase_dom"/>
</dbReference>
<dbReference type="PROSITE" id="PS50113">
    <property type="entry name" value="PAC"/>
    <property type="match status" value="1"/>
</dbReference>
<dbReference type="InterPro" id="IPR003594">
    <property type="entry name" value="HATPase_dom"/>
</dbReference>
<dbReference type="AlphaFoldDB" id="A0A2V2N1S5"/>
<dbReference type="EC" id="2.7.13.3" evidence="2"/>
<name>A0A2V2N1S5_9EURY</name>
<evidence type="ECO:0000256" key="1">
    <source>
        <dbReference type="ARBA" id="ARBA00000085"/>
    </source>
</evidence>
<dbReference type="PROSITE" id="PS50112">
    <property type="entry name" value="PAS"/>
    <property type="match status" value="1"/>
</dbReference>
<dbReference type="PRINTS" id="PR00344">
    <property type="entry name" value="BCTRLSENSOR"/>
</dbReference>
<dbReference type="OrthoDB" id="116468at2157"/>
<dbReference type="Gene3D" id="1.10.287.130">
    <property type="match status" value="1"/>
</dbReference>
<dbReference type="CDD" id="cd00075">
    <property type="entry name" value="HATPase"/>
    <property type="match status" value="1"/>
</dbReference>
<reference evidence="10 11" key="1">
    <citation type="submission" date="2018-05" db="EMBL/GenBank/DDBJ databases">
        <title>Draft genome of Methanospirillum stamsii Pt1.</title>
        <authorList>
            <person name="Dueholm M.S."/>
            <person name="Nielsen P.H."/>
            <person name="Bakmann L.F."/>
            <person name="Otzen D.E."/>
        </authorList>
    </citation>
    <scope>NUCLEOTIDE SEQUENCE [LARGE SCALE GENOMIC DNA]</scope>
    <source>
        <strain evidence="10 11">Pt1</strain>
    </source>
</reference>
<evidence type="ECO:0000256" key="3">
    <source>
        <dbReference type="ARBA" id="ARBA00022553"/>
    </source>
</evidence>
<keyword evidence="3" id="KW-0597">Phosphoprotein</keyword>
<dbReference type="InterPro" id="IPR036890">
    <property type="entry name" value="HATPase_C_sf"/>
</dbReference>
<feature type="domain" description="Histidine kinase" evidence="7">
    <location>
        <begin position="558"/>
        <end position="754"/>
    </location>
</feature>
<feature type="domain" description="PAS" evidence="8">
    <location>
        <begin position="414"/>
        <end position="484"/>
    </location>
</feature>
<dbReference type="Pfam" id="PF08448">
    <property type="entry name" value="PAS_4"/>
    <property type="match status" value="1"/>
</dbReference>
<gene>
    <name evidence="10" type="ORF">DLD82_15565</name>
</gene>
<keyword evidence="11" id="KW-1185">Reference proteome</keyword>
<dbReference type="NCBIfam" id="TIGR00229">
    <property type="entry name" value="sensory_box"/>
    <property type="match status" value="1"/>
</dbReference>
<dbReference type="InterPro" id="IPR013656">
    <property type="entry name" value="PAS_4"/>
</dbReference>
<evidence type="ECO:0000256" key="6">
    <source>
        <dbReference type="SAM" id="Coils"/>
    </source>
</evidence>
<evidence type="ECO:0000256" key="2">
    <source>
        <dbReference type="ARBA" id="ARBA00012438"/>
    </source>
</evidence>
<dbReference type="SMART" id="SM00387">
    <property type="entry name" value="HATPase_c"/>
    <property type="match status" value="1"/>
</dbReference>
<dbReference type="RefSeq" id="WP_109942049.1">
    <property type="nucleotide sequence ID" value="NZ_QGMZ01000041.1"/>
</dbReference>
<dbReference type="InterPro" id="IPR052162">
    <property type="entry name" value="Sensor_kinase/Photoreceptor"/>
</dbReference>
<dbReference type="PANTHER" id="PTHR43304:SF1">
    <property type="entry name" value="PAC DOMAIN-CONTAINING PROTEIN"/>
    <property type="match status" value="1"/>
</dbReference>
<dbReference type="SMART" id="SM00091">
    <property type="entry name" value="PAS"/>
    <property type="match status" value="1"/>
</dbReference>
<comment type="catalytic activity">
    <reaction evidence="1">
        <text>ATP + protein L-histidine = ADP + protein N-phospho-L-histidine.</text>
        <dbReference type="EC" id="2.7.13.3"/>
    </reaction>
</comment>
<dbReference type="CDD" id="cd00130">
    <property type="entry name" value="PAS"/>
    <property type="match status" value="1"/>
</dbReference>
<dbReference type="SUPFAM" id="SSF55874">
    <property type="entry name" value="ATPase domain of HSP90 chaperone/DNA topoisomerase II/histidine kinase"/>
    <property type="match status" value="1"/>
</dbReference>
<keyword evidence="6" id="KW-0175">Coiled coil</keyword>
<dbReference type="Gene3D" id="3.30.565.10">
    <property type="entry name" value="Histidine kinase-like ATPase, C-terminal domain"/>
    <property type="match status" value="1"/>
</dbReference>
<feature type="coiled-coil region" evidence="6">
    <location>
        <begin position="369"/>
        <end position="396"/>
    </location>
</feature>
<evidence type="ECO:0000259" key="7">
    <source>
        <dbReference type="PROSITE" id="PS50109"/>
    </source>
</evidence>
<dbReference type="PROSITE" id="PS50109">
    <property type="entry name" value="HIS_KIN"/>
    <property type="match status" value="1"/>
</dbReference>
<dbReference type="Proteomes" id="UP000245934">
    <property type="component" value="Unassembled WGS sequence"/>
</dbReference>
<evidence type="ECO:0000256" key="5">
    <source>
        <dbReference type="ARBA" id="ARBA00022777"/>
    </source>
</evidence>
<accession>A0A2V2N1S5</accession>
<protein>
    <recommendedName>
        <fullName evidence="2">histidine kinase</fullName>
        <ecNumber evidence="2">2.7.13.3</ecNumber>
    </recommendedName>
</protein>